<evidence type="ECO:0000259" key="15">
    <source>
        <dbReference type="Pfam" id="PF02270"/>
    </source>
</evidence>
<dbReference type="Pfam" id="PF00125">
    <property type="entry name" value="Histone"/>
    <property type="match status" value="1"/>
</dbReference>
<evidence type="ECO:0008006" key="19">
    <source>
        <dbReference type="Google" id="ProtNLM"/>
    </source>
</evidence>
<dbReference type="Proteomes" id="UP000886885">
    <property type="component" value="Chromosome 5A"/>
</dbReference>
<dbReference type="InterPro" id="IPR040450">
    <property type="entry name" value="TFIIF_beta_HTH"/>
</dbReference>
<dbReference type="CDD" id="cd22911">
    <property type="entry name" value="HFD_H3"/>
    <property type="match status" value="1"/>
</dbReference>
<evidence type="ECO:0000256" key="8">
    <source>
        <dbReference type="ARBA" id="ARBA00023015"/>
    </source>
</evidence>
<dbReference type="PANTHER" id="PTHR10445">
    <property type="entry name" value="GENERAL TRANSCRIPTION FACTOR IIF SUBUNIT 2"/>
    <property type="match status" value="1"/>
</dbReference>
<keyword evidence="8" id="KW-0805">Transcription regulation</keyword>
<dbReference type="SMART" id="SM00428">
    <property type="entry name" value="H3"/>
    <property type="match status" value="1"/>
</dbReference>
<feature type="domain" description="TFIIF beta subunit HTH" evidence="15">
    <location>
        <begin position="381"/>
        <end position="444"/>
    </location>
</feature>
<dbReference type="FunFam" id="1.10.20.10:FF:000044">
    <property type="entry name" value="Histone H3.3"/>
    <property type="match status" value="1"/>
</dbReference>
<dbReference type="Pfam" id="PF02270">
    <property type="entry name" value="TFIIF_beta"/>
    <property type="match status" value="1"/>
</dbReference>
<dbReference type="OrthoDB" id="853476at2759"/>
<protein>
    <recommendedName>
        <fullName evidence="19">Transcription initiation factor IIF subunit beta</fullName>
    </recommendedName>
</protein>
<evidence type="ECO:0000313" key="18">
    <source>
        <dbReference type="Proteomes" id="UP000886885"/>
    </source>
</evidence>
<dbReference type="FunFam" id="1.10.10.10:FF:000035">
    <property type="entry name" value="General transcription factor IIF subunit 2"/>
    <property type="match status" value="1"/>
</dbReference>
<comment type="similarity">
    <text evidence="4">Belongs to the histone H3 family.</text>
</comment>
<keyword evidence="11" id="KW-0539">Nucleus</keyword>
<sequence length="453" mass="51463">MARTKQTARKSTGGKAPRKQLATKAARKSAPATGGVKKPHRFRPGTVALREIRKYQKSTELLIRKLPFQRLVREIAQDFKTDLRFQSSAVSALQEAAEAYLVGLFEDTNLCAIHAKRVTIMPKDIQLARRIRGIISLFPCLGPRFTYQNNSVNREGLRIEDETRLGSKAVKISKKLNEKEKQNSSKKKSGREMEEDNSSSSANLETSKADKSVWLMKCPVVVAKSWKNHTSPSSSDSAPLAKVVLSLDPLQSDDPSALQFTMEMARTEAGDVPKSYSLNMFKDFVPMCVFSETPQGKVAMEGKVEHKFDMKPHEQNIEEYHKLCRERTKKSMVKIRQIQVINNDRGVHMRPMPGMVGLISSSSKDKKRTQPVKQSDVKRTRRDRGELEDIMFKLFERQPNWALKQLVQETDQPAQFLKEILNELCVYNKRGTNQGTYELKPEYKKTVEDTGAE</sequence>
<dbReference type="FunFam" id="1.10.20.10:FF:000078">
    <property type="entry name" value="Histone H3"/>
    <property type="match status" value="1"/>
</dbReference>
<evidence type="ECO:0000256" key="5">
    <source>
        <dbReference type="ARBA" id="ARBA00022454"/>
    </source>
</evidence>
<evidence type="ECO:0000256" key="1">
    <source>
        <dbReference type="ARBA" id="ARBA00004123"/>
    </source>
</evidence>
<comment type="similarity">
    <text evidence="3">Belongs to the TFIIF beta subunit family.</text>
</comment>
<keyword evidence="12" id="KW-0544">Nucleosome core</keyword>
<evidence type="ECO:0000256" key="6">
    <source>
        <dbReference type="ARBA" id="ARBA00022553"/>
    </source>
</evidence>
<feature type="region of interest" description="Disordered" evidence="13">
    <location>
        <begin position="1"/>
        <end position="41"/>
    </location>
</feature>
<keyword evidence="9" id="KW-0238">DNA-binding</keyword>
<reference evidence="17" key="1">
    <citation type="journal article" date="2020" name="bioRxiv">
        <title>Hybrid origin of Populus tomentosa Carr. identified through genome sequencing and phylogenomic analysis.</title>
        <authorList>
            <person name="An X."/>
            <person name="Gao K."/>
            <person name="Chen Z."/>
            <person name="Li J."/>
            <person name="Yang X."/>
            <person name="Yang X."/>
            <person name="Zhou J."/>
            <person name="Guo T."/>
            <person name="Zhao T."/>
            <person name="Huang S."/>
            <person name="Miao D."/>
            <person name="Khan W.U."/>
            <person name="Rao P."/>
            <person name="Ye M."/>
            <person name="Lei B."/>
            <person name="Liao W."/>
            <person name="Wang J."/>
            <person name="Ji L."/>
            <person name="Li Y."/>
            <person name="Guo B."/>
            <person name="Mustafa N.S."/>
            <person name="Li S."/>
            <person name="Yun Q."/>
            <person name="Keller S.R."/>
            <person name="Mao J."/>
            <person name="Zhang R."/>
            <person name="Strauss S.H."/>
        </authorList>
    </citation>
    <scope>NUCLEOTIDE SEQUENCE</scope>
    <source>
        <strain evidence="17">GM15</strain>
        <tissue evidence="17">Leaf</tissue>
    </source>
</reference>
<comment type="caution">
    <text evidence="17">The sequence shown here is derived from an EMBL/GenBank/DDBJ whole genome shotgun (WGS) entry which is preliminary data.</text>
</comment>
<evidence type="ECO:0000313" key="17">
    <source>
        <dbReference type="EMBL" id="KAG6776529.1"/>
    </source>
</evidence>
<feature type="domain" description="TFIIF beta subunit N-terminal" evidence="16">
    <location>
        <begin position="211"/>
        <end position="325"/>
    </location>
</feature>
<evidence type="ECO:0000256" key="10">
    <source>
        <dbReference type="ARBA" id="ARBA00023163"/>
    </source>
</evidence>
<dbReference type="GO" id="GO:0000786">
    <property type="term" value="C:nucleosome"/>
    <property type="evidence" value="ECO:0007669"/>
    <property type="project" value="UniProtKB-KW"/>
</dbReference>
<evidence type="ECO:0000259" key="16">
    <source>
        <dbReference type="Pfam" id="PF17683"/>
    </source>
</evidence>
<evidence type="ECO:0000256" key="12">
    <source>
        <dbReference type="ARBA" id="ARBA00023269"/>
    </source>
</evidence>
<dbReference type="InterPro" id="IPR000164">
    <property type="entry name" value="Histone_H3/CENP-A"/>
</dbReference>
<dbReference type="EMBL" id="JAAWWB010000009">
    <property type="protein sequence ID" value="KAG6776529.1"/>
    <property type="molecule type" value="Genomic_DNA"/>
</dbReference>
<dbReference type="Pfam" id="PF17683">
    <property type="entry name" value="TFIIF_beta_N"/>
    <property type="match status" value="1"/>
</dbReference>
<proteinExistence type="inferred from homology"/>
<evidence type="ECO:0000256" key="2">
    <source>
        <dbReference type="ARBA" id="ARBA00004286"/>
    </source>
</evidence>
<dbReference type="PROSITE" id="PS00322">
    <property type="entry name" value="HISTONE_H3_1"/>
    <property type="match status" value="1"/>
</dbReference>
<dbReference type="AlphaFoldDB" id="A0A8X8D357"/>
<feature type="domain" description="Core Histone H2A/H2B/H3" evidence="14">
    <location>
        <begin position="44"/>
        <end position="131"/>
    </location>
</feature>
<evidence type="ECO:0000256" key="4">
    <source>
        <dbReference type="ARBA" id="ARBA00010343"/>
    </source>
</evidence>
<dbReference type="PROSITE" id="PS00959">
    <property type="entry name" value="HISTONE_H3_2"/>
    <property type="match status" value="1"/>
</dbReference>
<feature type="region of interest" description="Disordered" evidence="13">
    <location>
        <begin position="176"/>
        <end position="205"/>
    </location>
</feature>
<feature type="region of interest" description="Disordered" evidence="13">
    <location>
        <begin position="358"/>
        <end position="382"/>
    </location>
</feature>
<evidence type="ECO:0000256" key="7">
    <source>
        <dbReference type="ARBA" id="ARBA00022990"/>
    </source>
</evidence>
<dbReference type="GO" id="GO:0003677">
    <property type="term" value="F:DNA binding"/>
    <property type="evidence" value="ECO:0007669"/>
    <property type="project" value="UniProtKB-KW"/>
</dbReference>
<dbReference type="InterPro" id="IPR040504">
    <property type="entry name" value="TFIIF_beta_N"/>
</dbReference>
<evidence type="ECO:0000256" key="9">
    <source>
        <dbReference type="ARBA" id="ARBA00023125"/>
    </source>
</evidence>
<organism evidence="17 18">
    <name type="scientific">Populus tomentosa</name>
    <name type="common">Chinese white poplar</name>
    <dbReference type="NCBI Taxonomy" id="118781"/>
    <lineage>
        <taxon>Eukaryota</taxon>
        <taxon>Viridiplantae</taxon>
        <taxon>Streptophyta</taxon>
        <taxon>Embryophyta</taxon>
        <taxon>Tracheophyta</taxon>
        <taxon>Spermatophyta</taxon>
        <taxon>Magnoliopsida</taxon>
        <taxon>eudicotyledons</taxon>
        <taxon>Gunneridae</taxon>
        <taxon>Pentapetalae</taxon>
        <taxon>rosids</taxon>
        <taxon>fabids</taxon>
        <taxon>Malpighiales</taxon>
        <taxon>Salicaceae</taxon>
        <taxon>Saliceae</taxon>
        <taxon>Populus</taxon>
    </lineage>
</organism>
<evidence type="ECO:0000256" key="11">
    <source>
        <dbReference type="ARBA" id="ARBA00023242"/>
    </source>
</evidence>
<comment type="subcellular location">
    <subcellularLocation>
        <location evidence="2">Chromosome</location>
    </subcellularLocation>
    <subcellularLocation>
        <location evidence="1">Nucleus</location>
    </subcellularLocation>
</comment>
<accession>A0A8X8D357</accession>
<keyword evidence="10" id="KW-0804">Transcription</keyword>
<dbReference type="InterPro" id="IPR003196">
    <property type="entry name" value="TFIIF_beta"/>
</dbReference>
<dbReference type="GO" id="GO:0005674">
    <property type="term" value="C:transcription factor TFIIF complex"/>
    <property type="evidence" value="ECO:0007669"/>
    <property type="project" value="InterPro"/>
</dbReference>
<evidence type="ECO:0000259" key="14">
    <source>
        <dbReference type="Pfam" id="PF00125"/>
    </source>
</evidence>
<dbReference type="CDD" id="cd07980">
    <property type="entry name" value="TFIIF_beta"/>
    <property type="match status" value="1"/>
</dbReference>
<dbReference type="GO" id="GO:0030527">
    <property type="term" value="F:structural constituent of chromatin"/>
    <property type="evidence" value="ECO:0007669"/>
    <property type="project" value="InterPro"/>
</dbReference>
<keyword evidence="18" id="KW-1185">Reference proteome</keyword>
<evidence type="ECO:0000256" key="3">
    <source>
        <dbReference type="ARBA" id="ARBA00009543"/>
    </source>
</evidence>
<dbReference type="InterPro" id="IPR007125">
    <property type="entry name" value="H2A/H2B/H3"/>
</dbReference>
<keyword evidence="6" id="KW-0597">Phosphoprotein</keyword>
<dbReference type="PANTHER" id="PTHR10445:SF0">
    <property type="entry name" value="GENERAL TRANSCRIPTION FACTOR IIF SUBUNIT 2"/>
    <property type="match status" value="1"/>
</dbReference>
<dbReference type="GO" id="GO:0006367">
    <property type="term" value="P:transcription initiation at RNA polymerase II promoter"/>
    <property type="evidence" value="ECO:0007669"/>
    <property type="project" value="InterPro"/>
</dbReference>
<name>A0A8X8D357_POPTO</name>
<keyword evidence="7" id="KW-0007">Acetylation</keyword>
<gene>
    <name evidence="17" type="ORF">POTOM_020042</name>
</gene>
<evidence type="ECO:0000256" key="13">
    <source>
        <dbReference type="SAM" id="MobiDB-lite"/>
    </source>
</evidence>
<keyword evidence="5" id="KW-0158">Chromosome</keyword>